<reference evidence="1 2" key="1">
    <citation type="submission" date="2017-04" db="EMBL/GenBank/DDBJ databases">
        <authorList>
            <person name="Afonso C.L."/>
            <person name="Miller P.J."/>
            <person name="Scott M.A."/>
            <person name="Spackman E."/>
            <person name="Goraichik I."/>
            <person name="Dimitrov K.M."/>
            <person name="Suarez D.L."/>
            <person name="Swayne D.E."/>
        </authorList>
    </citation>
    <scope>NUCLEOTIDE SEQUENCE [LARGE SCALE GENOMIC DNA]</scope>
    <source>
        <strain evidence="1 2">DSM 43828</strain>
    </source>
</reference>
<evidence type="ECO:0000313" key="2">
    <source>
        <dbReference type="Proteomes" id="UP000192674"/>
    </source>
</evidence>
<dbReference type="AlphaFoldDB" id="A0A1W2FMS8"/>
<protein>
    <submittedName>
        <fullName evidence="1">Uncharacterized protein</fullName>
    </submittedName>
</protein>
<proteinExistence type="predicted"/>
<sequence length="76" mass="8249">MAITTVSFGAYAGSTKVDGHSRRALYEQVDFNFSIGDPDLPGGADRIKIQICTEGKGCSEPVHAHRDSRAERLVIE</sequence>
<accession>A0A1W2FMS8</accession>
<keyword evidence="2" id="KW-1185">Reference proteome</keyword>
<name>A0A1W2FMS8_KIBAR</name>
<dbReference type="OrthoDB" id="3634440at2"/>
<dbReference type="EMBL" id="FWXV01000008">
    <property type="protein sequence ID" value="SMD23002.1"/>
    <property type="molecule type" value="Genomic_DNA"/>
</dbReference>
<dbReference type="RefSeq" id="WP_084431822.1">
    <property type="nucleotide sequence ID" value="NZ_FWXV01000008.1"/>
</dbReference>
<dbReference type="Proteomes" id="UP000192674">
    <property type="component" value="Unassembled WGS sequence"/>
</dbReference>
<organism evidence="1 2">
    <name type="scientific">Kibdelosporangium aridum</name>
    <dbReference type="NCBI Taxonomy" id="2030"/>
    <lineage>
        <taxon>Bacteria</taxon>
        <taxon>Bacillati</taxon>
        <taxon>Actinomycetota</taxon>
        <taxon>Actinomycetes</taxon>
        <taxon>Pseudonocardiales</taxon>
        <taxon>Pseudonocardiaceae</taxon>
        <taxon>Kibdelosporangium</taxon>
    </lineage>
</organism>
<gene>
    <name evidence="1" type="ORF">SAMN05661093_07783</name>
</gene>
<evidence type="ECO:0000313" key="1">
    <source>
        <dbReference type="EMBL" id="SMD23002.1"/>
    </source>
</evidence>